<dbReference type="InterPro" id="IPR029063">
    <property type="entry name" value="SAM-dependent_MTases_sf"/>
</dbReference>
<feature type="region of interest" description="Disordered" evidence="9">
    <location>
        <begin position="621"/>
        <end position="682"/>
    </location>
</feature>
<dbReference type="InterPro" id="IPR010280">
    <property type="entry name" value="U5_MeTrfase_fam"/>
</dbReference>
<dbReference type="CDD" id="cd12439">
    <property type="entry name" value="RRM_TRMT2A"/>
    <property type="match status" value="1"/>
</dbReference>
<evidence type="ECO:0000256" key="9">
    <source>
        <dbReference type="SAM" id="MobiDB-lite"/>
    </source>
</evidence>
<feature type="compositionally biased region" description="Acidic residues" evidence="9">
    <location>
        <begin position="652"/>
        <end position="666"/>
    </location>
</feature>
<dbReference type="PROSITE" id="PS50102">
    <property type="entry name" value="RRM"/>
    <property type="match status" value="1"/>
</dbReference>
<comment type="caution">
    <text evidence="11">The sequence shown here is derived from an EMBL/GenBank/DDBJ whole genome shotgun (WGS) entry which is preliminary data.</text>
</comment>
<dbReference type="PROSITE" id="PS01230">
    <property type="entry name" value="TRMA_1"/>
    <property type="match status" value="1"/>
</dbReference>
<comment type="similarity">
    <text evidence="7">Belongs to the class I-like SAM-binding methyltransferase superfamily. RNA M5U methyltransferase family.</text>
</comment>
<dbReference type="GO" id="GO:0030697">
    <property type="term" value="F:tRNA (uracil(54)-C5)-methyltransferase activity, S-adenosyl methionine-dependent"/>
    <property type="evidence" value="ECO:0007669"/>
    <property type="project" value="UniProtKB-EC"/>
</dbReference>
<evidence type="ECO:0000256" key="6">
    <source>
        <dbReference type="PROSITE-ProRule" id="PRU00176"/>
    </source>
</evidence>
<dbReference type="SUPFAM" id="SSF54928">
    <property type="entry name" value="RNA-binding domain, RBD"/>
    <property type="match status" value="1"/>
</dbReference>
<evidence type="ECO:0000313" key="11">
    <source>
        <dbReference type="EMBL" id="KAK3084246.1"/>
    </source>
</evidence>
<feature type="binding site" evidence="7">
    <location>
        <position position="440"/>
    </location>
    <ligand>
        <name>S-adenosyl-L-methionine</name>
        <dbReference type="ChEBI" id="CHEBI:59789"/>
    </ligand>
</feature>
<keyword evidence="12" id="KW-1185">Reference proteome</keyword>
<dbReference type="GO" id="GO:0032259">
    <property type="term" value="P:methylation"/>
    <property type="evidence" value="ECO:0007669"/>
    <property type="project" value="UniProtKB-KW"/>
</dbReference>
<feature type="compositionally biased region" description="Basic and acidic residues" evidence="9">
    <location>
        <begin position="641"/>
        <end position="651"/>
    </location>
</feature>
<evidence type="ECO:0000256" key="3">
    <source>
        <dbReference type="ARBA" id="ARBA00022691"/>
    </source>
</evidence>
<feature type="compositionally biased region" description="Basic and acidic residues" evidence="9">
    <location>
        <begin position="169"/>
        <end position="186"/>
    </location>
</feature>
<proteinExistence type="inferred from homology"/>
<dbReference type="InterPro" id="IPR035979">
    <property type="entry name" value="RBD_domain_sf"/>
</dbReference>
<dbReference type="Gene3D" id="3.40.50.150">
    <property type="entry name" value="Vaccinia Virus protein VP39"/>
    <property type="match status" value="1"/>
</dbReference>
<feature type="active site" description="Nucleophile" evidence="7">
    <location>
        <position position="567"/>
    </location>
</feature>
<dbReference type="InterPro" id="IPR025714">
    <property type="entry name" value="Methyltranfer_dom"/>
</dbReference>
<dbReference type="SUPFAM" id="SSF53335">
    <property type="entry name" value="S-adenosyl-L-methionine-dependent methyltransferases"/>
    <property type="match status" value="1"/>
</dbReference>
<feature type="region of interest" description="Disordered" evidence="9">
    <location>
        <begin position="1"/>
        <end position="51"/>
    </location>
</feature>
<dbReference type="PROSITE" id="PS51687">
    <property type="entry name" value="SAM_MT_RNA_M5U"/>
    <property type="match status" value="1"/>
</dbReference>
<evidence type="ECO:0000256" key="7">
    <source>
        <dbReference type="PROSITE-ProRule" id="PRU01024"/>
    </source>
</evidence>
<dbReference type="PANTHER" id="PTHR45904">
    <property type="entry name" value="TRNA (URACIL-5-)-METHYLTRANSFERASE"/>
    <property type="match status" value="1"/>
</dbReference>
<evidence type="ECO:0000256" key="5">
    <source>
        <dbReference type="ARBA" id="ARBA00047278"/>
    </source>
</evidence>
<evidence type="ECO:0000256" key="2">
    <source>
        <dbReference type="ARBA" id="ARBA00022679"/>
    </source>
</evidence>
<feature type="region of interest" description="Disordered" evidence="9">
    <location>
        <begin position="169"/>
        <end position="192"/>
    </location>
</feature>
<protein>
    <recommendedName>
        <fullName evidence="4">tRNA (uracil(54)-C(5))-methyltransferase</fullName>
        <ecNumber evidence="4">2.1.1.35</ecNumber>
    </recommendedName>
</protein>
<organism evidence="11 12">
    <name type="scientific">Pinctada imbricata</name>
    <name type="common">Atlantic pearl-oyster</name>
    <name type="synonym">Pinctada martensii</name>
    <dbReference type="NCBI Taxonomy" id="66713"/>
    <lineage>
        <taxon>Eukaryota</taxon>
        <taxon>Metazoa</taxon>
        <taxon>Spiralia</taxon>
        <taxon>Lophotrochozoa</taxon>
        <taxon>Mollusca</taxon>
        <taxon>Bivalvia</taxon>
        <taxon>Autobranchia</taxon>
        <taxon>Pteriomorphia</taxon>
        <taxon>Pterioida</taxon>
        <taxon>Pterioidea</taxon>
        <taxon>Pteriidae</taxon>
        <taxon>Pinctada</taxon>
    </lineage>
</organism>
<dbReference type="GO" id="GO:0003723">
    <property type="term" value="F:RNA binding"/>
    <property type="evidence" value="ECO:0007669"/>
    <property type="project" value="UniProtKB-UniRule"/>
</dbReference>
<evidence type="ECO:0000259" key="10">
    <source>
        <dbReference type="PROSITE" id="PS50102"/>
    </source>
</evidence>
<dbReference type="InterPro" id="IPR000504">
    <property type="entry name" value="RRM_dom"/>
</dbReference>
<dbReference type="AlphaFoldDB" id="A0AA89BJ64"/>
<dbReference type="PANTHER" id="PTHR45904:SF2">
    <property type="entry name" value="TRNA (URACIL-5-)-METHYLTRANSFERASE HOMOLOG A"/>
    <property type="match status" value="1"/>
</dbReference>
<feature type="binding site" evidence="7">
    <location>
        <position position="539"/>
    </location>
    <ligand>
        <name>S-adenosyl-L-methionine</name>
        <dbReference type="ChEBI" id="CHEBI:59789"/>
    </ligand>
</feature>
<comment type="catalytic activity">
    <reaction evidence="5">
        <text>uridine(54) in tRNA + S-adenosyl-L-methionine = 5-methyluridine(54) in tRNA + S-adenosyl-L-homocysteine + H(+)</text>
        <dbReference type="Rhea" id="RHEA:42712"/>
        <dbReference type="Rhea" id="RHEA-COMP:10167"/>
        <dbReference type="Rhea" id="RHEA-COMP:10193"/>
        <dbReference type="ChEBI" id="CHEBI:15378"/>
        <dbReference type="ChEBI" id="CHEBI:57856"/>
        <dbReference type="ChEBI" id="CHEBI:59789"/>
        <dbReference type="ChEBI" id="CHEBI:65315"/>
        <dbReference type="ChEBI" id="CHEBI:74447"/>
        <dbReference type="EC" id="2.1.1.35"/>
    </reaction>
    <physiologicalReaction direction="left-to-right" evidence="5">
        <dbReference type="Rhea" id="RHEA:42713"/>
    </physiologicalReaction>
</comment>
<dbReference type="InterPro" id="IPR012677">
    <property type="entry name" value="Nucleotide-bd_a/b_plait_sf"/>
</dbReference>
<feature type="active site" evidence="8">
    <location>
        <position position="567"/>
    </location>
</feature>
<comment type="caution">
    <text evidence="7">Lacks conserved residue(s) required for the propagation of feature annotation.</text>
</comment>
<keyword evidence="1 7" id="KW-0489">Methyltransferase</keyword>
<dbReference type="Pfam" id="PF13847">
    <property type="entry name" value="Methyltransf_31"/>
    <property type="match status" value="1"/>
</dbReference>
<dbReference type="GO" id="GO:0006396">
    <property type="term" value="P:RNA processing"/>
    <property type="evidence" value="ECO:0007669"/>
    <property type="project" value="InterPro"/>
</dbReference>
<reference evidence="11" key="1">
    <citation type="submission" date="2019-08" db="EMBL/GenBank/DDBJ databases">
        <title>The improved chromosome-level genome for the pearl oyster Pinctada fucata martensii using PacBio sequencing and Hi-C.</title>
        <authorList>
            <person name="Zheng Z."/>
        </authorList>
    </citation>
    <scope>NUCLEOTIDE SEQUENCE</scope>
    <source>
        <strain evidence="11">ZZ-2019</strain>
        <tissue evidence="11">Adductor muscle</tissue>
    </source>
</reference>
<dbReference type="EMBL" id="VSWD01000013">
    <property type="protein sequence ID" value="KAK3084246.1"/>
    <property type="molecule type" value="Genomic_DNA"/>
</dbReference>
<gene>
    <name evidence="11" type="ORF">FSP39_010652</name>
</gene>
<dbReference type="Gene3D" id="3.30.70.330">
    <property type="match status" value="1"/>
</dbReference>
<keyword evidence="6" id="KW-0694">RNA-binding</keyword>
<dbReference type="InterPro" id="IPR030390">
    <property type="entry name" value="MeTrfase_TrmA_AS"/>
</dbReference>
<dbReference type="InterPro" id="IPR045850">
    <property type="entry name" value="TRM2_met"/>
</dbReference>
<sequence>MLFSREESSTEETELLMAESGGTVSVSEDVNTGKHEDTPNSSTIDDVKSEETDPYLYTKQDQFTSEIYKVEIQNLPRCGFKELKKRLASIKVNPVKIKASHNKKFAFVTFRNEEEREDALNKIEGHVWKHQTLNVKVGRLKVVWKLQTLNVKKANAVADPLLKKRKLNEEVERDGASSEKKSKVDPESNLPPDIRLKNAVTPLWNMPYEEQLKSKYSTIEGILKNFANQIHKHNYSMRKWLHTQRQNYKGHCCEVLPIKPSPVTTGYRNKCEFTVGLDMDGNDNTVGFRYGQYRTGNSCVGEADHLTNIPESMKRVAKRVQDYCRAGVHQAFNPVKQEGHWKTLTLRTCQGHGILAMLDFHPRNLSKETIEKEKERLKEYFTTGPGAETGITSLHFHLLLDRVNDAKSFDQPFEHIAGDKAIEETLLGMKFKVSPDSFFQVNTLAAEVLYSQIGDWCDVSPTTTVLDICCGTGTIGLTLAKRVSHVIGIDNCEQAIEDARENARLNGVENVTYHCCNVEKIINQILKSLQSRDVVAVVDPPRAGLHQKVIRALRTCPLLTRVVYVSCNPTAAKNNFLDLVRTPSRHNKGEPYRPVRAVPVDMFPQTKHCELVVLFERELPSDLGNSDLDPAGQQAEEDEGNEKTGDDKQDNDNNDDNEDNDNVNSDDNDKHDNNDNNDEEDI</sequence>
<evidence type="ECO:0000256" key="8">
    <source>
        <dbReference type="PROSITE-ProRule" id="PRU10015"/>
    </source>
</evidence>
<keyword evidence="3 7" id="KW-0949">S-adenosyl-L-methionine</keyword>
<evidence type="ECO:0000256" key="1">
    <source>
        <dbReference type="ARBA" id="ARBA00022603"/>
    </source>
</evidence>
<keyword evidence="2 7" id="KW-0808">Transferase</keyword>
<evidence type="ECO:0000313" key="12">
    <source>
        <dbReference type="Proteomes" id="UP001186944"/>
    </source>
</evidence>
<dbReference type="CDD" id="cd02440">
    <property type="entry name" value="AdoMet_MTases"/>
    <property type="match status" value="1"/>
</dbReference>
<accession>A0AA89BJ64</accession>
<dbReference type="EC" id="2.1.1.35" evidence="4"/>
<dbReference type="InterPro" id="IPR034262">
    <property type="entry name" value="TRMT2A_RRM"/>
</dbReference>
<feature type="domain" description="RRM" evidence="10">
    <location>
        <begin position="68"/>
        <end position="140"/>
    </location>
</feature>
<name>A0AA89BJ64_PINIB</name>
<evidence type="ECO:0000256" key="4">
    <source>
        <dbReference type="ARBA" id="ARBA00033763"/>
    </source>
</evidence>
<dbReference type="Proteomes" id="UP001186944">
    <property type="component" value="Unassembled WGS sequence"/>
</dbReference>
<feature type="binding site" evidence="7">
    <location>
        <position position="490"/>
    </location>
    <ligand>
        <name>S-adenosyl-L-methionine</name>
        <dbReference type="ChEBI" id="CHEBI:59789"/>
    </ligand>
</feature>
<dbReference type="Gene3D" id="2.40.50.1070">
    <property type="match status" value="1"/>
</dbReference>